<keyword evidence="9" id="KW-1185">Reference proteome</keyword>
<dbReference type="GO" id="GO:0016874">
    <property type="term" value="F:ligase activity"/>
    <property type="evidence" value="ECO:0007669"/>
    <property type="project" value="UniProtKB-KW"/>
</dbReference>
<dbReference type="Gene3D" id="1.25.40.10">
    <property type="entry name" value="Tetratricopeptide repeat domain"/>
    <property type="match status" value="1"/>
</dbReference>
<organism evidence="8 9">
    <name type="scientific">Tenacibaculum skagerrakense</name>
    <dbReference type="NCBI Taxonomy" id="186571"/>
    <lineage>
        <taxon>Bacteria</taxon>
        <taxon>Pseudomonadati</taxon>
        <taxon>Bacteroidota</taxon>
        <taxon>Flavobacteriia</taxon>
        <taxon>Flavobacteriales</taxon>
        <taxon>Flavobacteriaceae</taxon>
        <taxon>Tenacibaculum</taxon>
    </lineage>
</organism>
<dbReference type="InterPro" id="IPR007016">
    <property type="entry name" value="O-antigen_ligase-rel_domated"/>
</dbReference>
<feature type="transmembrane region" description="Helical" evidence="6">
    <location>
        <begin position="388"/>
        <end position="407"/>
    </location>
</feature>
<reference evidence="8 9" key="1">
    <citation type="submission" date="2019-03" db="EMBL/GenBank/DDBJ databases">
        <title>Genomic Encyclopedia of Type Strains, Phase IV (KMG-IV): sequencing the most valuable type-strain genomes for metagenomic binning, comparative biology and taxonomic classification.</title>
        <authorList>
            <person name="Goeker M."/>
        </authorList>
    </citation>
    <scope>NUCLEOTIDE SEQUENCE [LARGE SCALE GENOMIC DNA]</scope>
    <source>
        <strain evidence="8 9">DSM 14836</strain>
    </source>
</reference>
<dbReference type="Proteomes" id="UP000294564">
    <property type="component" value="Unassembled WGS sequence"/>
</dbReference>
<evidence type="ECO:0000256" key="1">
    <source>
        <dbReference type="ARBA" id="ARBA00004141"/>
    </source>
</evidence>
<keyword evidence="3 6" id="KW-1133">Transmembrane helix</keyword>
<feature type="domain" description="O-antigen ligase-related" evidence="7">
    <location>
        <begin position="228"/>
        <end position="397"/>
    </location>
</feature>
<evidence type="ECO:0000256" key="3">
    <source>
        <dbReference type="ARBA" id="ARBA00022989"/>
    </source>
</evidence>
<feature type="transmembrane region" description="Helical" evidence="6">
    <location>
        <begin position="61"/>
        <end position="78"/>
    </location>
</feature>
<keyword evidence="2 6" id="KW-0812">Transmembrane</keyword>
<feature type="transmembrane region" description="Helical" evidence="6">
    <location>
        <begin position="90"/>
        <end position="113"/>
    </location>
</feature>
<dbReference type="InterPro" id="IPR051533">
    <property type="entry name" value="WaaL-like"/>
</dbReference>
<dbReference type="InterPro" id="IPR011990">
    <property type="entry name" value="TPR-like_helical_dom_sf"/>
</dbReference>
<dbReference type="OrthoDB" id="665122at2"/>
<dbReference type="SUPFAM" id="SSF48452">
    <property type="entry name" value="TPR-like"/>
    <property type="match status" value="1"/>
</dbReference>
<comment type="caution">
    <text evidence="8">The sequence shown here is derived from an EMBL/GenBank/DDBJ whole genome shotgun (WGS) entry which is preliminary data.</text>
</comment>
<feature type="transmembrane region" description="Helical" evidence="6">
    <location>
        <begin position="146"/>
        <end position="170"/>
    </location>
</feature>
<evidence type="ECO:0000256" key="2">
    <source>
        <dbReference type="ARBA" id="ARBA00022692"/>
    </source>
</evidence>
<evidence type="ECO:0000259" key="7">
    <source>
        <dbReference type="Pfam" id="PF04932"/>
    </source>
</evidence>
<feature type="transmembrane region" description="Helical" evidence="6">
    <location>
        <begin position="419"/>
        <end position="435"/>
    </location>
</feature>
<dbReference type="GO" id="GO:0016020">
    <property type="term" value="C:membrane"/>
    <property type="evidence" value="ECO:0007669"/>
    <property type="project" value="UniProtKB-SubCell"/>
</dbReference>
<comment type="subcellular location">
    <subcellularLocation>
        <location evidence="1">Membrane</location>
        <topology evidence="1">Multi-pass membrane protein</topology>
    </subcellularLocation>
</comment>
<gene>
    <name evidence="8" type="ORF">EV195_108149</name>
</gene>
<name>A0A4R2NQM2_9FLAO</name>
<feature type="compositionally biased region" description="Basic residues" evidence="5">
    <location>
        <begin position="1"/>
        <end position="14"/>
    </location>
</feature>
<accession>A0A4R2NQM2</accession>
<evidence type="ECO:0000313" key="8">
    <source>
        <dbReference type="EMBL" id="TCP23678.1"/>
    </source>
</evidence>
<dbReference type="AlphaFoldDB" id="A0A4R2NQM2"/>
<sequence length="823" mass="94656">MGKKTFHKNSKKPIPKTPKPNLKKGVKNERFLLLDKILLLLYLAVGFVPHMNTLDVAITQWYYISILNFVVICYLFLYENSIDISFNNTIAKCFFIGALVFIFFALLSFIKSISVSESIVFTCILINTLIAFYNFYFILKDKLIELFPFIVYTLMFFLAIESLQVIYHFAILNGNEPRSEDLFIGLNPTYGNRNILAASLIIKTTFTFYILFTSKKNIHTIFSLVVIYFSVFSILIIGARTAIYSLPILFSILIFGKLFLSKKESLLQMSKTFLTPLLIIFVLAFISSLSINKIHKGKLNSFENLVFTKFKKDLYKEDINIRSLASDSGRDKFWEAALDGFMTSPIVGVGIGNWKVIDKEKLVWARKGENQFYPRRAHNDFLQVLSEFGIFGFLIFIGLFGVVYYVLLSSFFTDENYDNRIIALVCIAAFLAYSLDSLMNFPSERTPVQIMGFLLIALSISIPKRTSKTVKLHHYIKIGLAGLTLVLVYGNYLIFTSGKYQAIVRNNIRGKNILKDKYKVSYDQMNALYPSFPKLNFMGQPIDYAKAVLAYSEGKYVQTMGHLDLAIKESPYSLEHYAFKSLIFRSNELFKNQDSSIYYAKKVFDKRPGLINQYRILKNYYKSQNDTVALFDVISRHQSYLPENENAWIDKINFYLKYPKDLKRANELIDSAKLALPESKRIKELKIINNNSGKEVLASSDSLIQERIRLQNILNKASNLFNNKKYPEAYNLYNIGLELDTDNEEIRLSLALTDIKLKRYKEAIEKLNIIISSGKITNGKPEYNRGLCYLRLNNKKAAGVDFRASYDKGFPMAKELSPTILKY</sequence>
<feature type="region of interest" description="Disordered" evidence="5">
    <location>
        <begin position="1"/>
        <end position="22"/>
    </location>
</feature>
<evidence type="ECO:0000256" key="4">
    <source>
        <dbReference type="ARBA" id="ARBA00023136"/>
    </source>
</evidence>
<dbReference type="RefSeq" id="WP_132795490.1">
    <property type="nucleotide sequence ID" value="NZ_SLXM01000008.1"/>
</dbReference>
<dbReference type="Pfam" id="PF04932">
    <property type="entry name" value="Wzy_C"/>
    <property type="match status" value="1"/>
</dbReference>
<evidence type="ECO:0000256" key="5">
    <source>
        <dbReference type="SAM" id="MobiDB-lite"/>
    </source>
</evidence>
<feature type="transmembrane region" description="Helical" evidence="6">
    <location>
        <begin position="190"/>
        <end position="211"/>
    </location>
</feature>
<feature type="transmembrane region" description="Helical" evidence="6">
    <location>
        <begin position="31"/>
        <end position="49"/>
    </location>
</feature>
<feature type="transmembrane region" description="Helical" evidence="6">
    <location>
        <begin position="475"/>
        <end position="495"/>
    </location>
</feature>
<keyword evidence="4 6" id="KW-0472">Membrane</keyword>
<feature type="transmembrane region" description="Helical" evidence="6">
    <location>
        <begin position="218"/>
        <end position="237"/>
    </location>
</feature>
<evidence type="ECO:0000256" key="6">
    <source>
        <dbReference type="SAM" id="Phobius"/>
    </source>
</evidence>
<protein>
    <submittedName>
        <fullName evidence="8">O-antigen ligase</fullName>
    </submittedName>
</protein>
<keyword evidence="8" id="KW-0436">Ligase</keyword>
<proteinExistence type="predicted"/>
<evidence type="ECO:0000313" key="9">
    <source>
        <dbReference type="Proteomes" id="UP000294564"/>
    </source>
</evidence>
<dbReference type="EMBL" id="SLXM01000008">
    <property type="protein sequence ID" value="TCP23678.1"/>
    <property type="molecule type" value="Genomic_DNA"/>
</dbReference>
<dbReference type="PANTHER" id="PTHR37422">
    <property type="entry name" value="TEICHURONIC ACID BIOSYNTHESIS PROTEIN TUAE"/>
    <property type="match status" value="1"/>
</dbReference>
<dbReference type="PANTHER" id="PTHR37422:SF17">
    <property type="entry name" value="O-ANTIGEN LIGASE"/>
    <property type="match status" value="1"/>
</dbReference>
<feature type="transmembrane region" description="Helical" evidence="6">
    <location>
        <begin position="119"/>
        <end position="139"/>
    </location>
</feature>
<feature type="transmembrane region" description="Helical" evidence="6">
    <location>
        <begin position="272"/>
        <end position="291"/>
    </location>
</feature>